<dbReference type="PANTHER" id="PTHR47910">
    <property type="entry name" value="RIBULOSE BISPHOSPHATE CARBOXYLASE LARGE CHAIN, CATALYTIC DOMAIN-CONTAINING PROTEIN"/>
    <property type="match status" value="1"/>
</dbReference>
<evidence type="ECO:0000259" key="2">
    <source>
        <dbReference type="Pfam" id="PF16900"/>
    </source>
</evidence>
<reference evidence="3 4" key="1">
    <citation type="submission" date="2020-09" db="EMBL/GenBank/DDBJ databases">
        <title>De no assembly of potato wild relative species, Solanum commersonii.</title>
        <authorList>
            <person name="Cho K."/>
        </authorList>
    </citation>
    <scope>NUCLEOTIDE SEQUENCE [LARGE SCALE GENOMIC DNA]</scope>
    <source>
        <strain evidence="3">LZ3.2</strain>
        <tissue evidence="3">Leaf</tissue>
    </source>
</reference>
<comment type="caution">
    <text evidence="3">The sequence shown here is derived from an EMBL/GenBank/DDBJ whole genome shotgun (WGS) entry which is preliminary data.</text>
</comment>
<gene>
    <name evidence="3" type="ORF">H5410_059846</name>
</gene>
<dbReference type="GO" id="GO:0003677">
    <property type="term" value="F:DNA binding"/>
    <property type="evidence" value="ECO:0007669"/>
    <property type="project" value="UniProtKB-KW"/>
</dbReference>
<evidence type="ECO:0000313" key="4">
    <source>
        <dbReference type="Proteomes" id="UP000824120"/>
    </source>
</evidence>
<keyword evidence="4" id="KW-1185">Reference proteome</keyword>
<keyword evidence="1" id="KW-0238">DNA-binding</keyword>
<evidence type="ECO:0000256" key="1">
    <source>
        <dbReference type="ARBA" id="ARBA00023125"/>
    </source>
</evidence>
<accession>A0A9J5W475</accession>
<dbReference type="Gene3D" id="2.40.50.140">
    <property type="entry name" value="Nucleic acid-binding proteins"/>
    <property type="match status" value="2"/>
</dbReference>
<dbReference type="SUPFAM" id="SSF50249">
    <property type="entry name" value="Nucleic acid-binding proteins"/>
    <property type="match status" value="1"/>
</dbReference>
<organism evidence="3 4">
    <name type="scientific">Solanum commersonii</name>
    <name type="common">Commerson's wild potato</name>
    <name type="synonym">Commerson's nightshade</name>
    <dbReference type="NCBI Taxonomy" id="4109"/>
    <lineage>
        <taxon>Eukaryota</taxon>
        <taxon>Viridiplantae</taxon>
        <taxon>Streptophyta</taxon>
        <taxon>Embryophyta</taxon>
        <taxon>Tracheophyta</taxon>
        <taxon>Spermatophyta</taxon>
        <taxon>Magnoliopsida</taxon>
        <taxon>eudicotyledons</taxon>
        <taxon>Gunneridae</taxon>
        <taxon>Pentapetalae</taxon>
        <taxon>asterids</taxon>
        <taxon>lamiids</taxon>
        <taxon>Solanales</taxon>
        <taxon>Solanaceae</taxon>
        <taxon>Solanoideae</taxon>
        <taxon>Solaneae</taxon>
        <taxon>Solanum</taxon>
    </lineage>
</organism>
<name>A0A9J5W475_SOLCO</name>
<dbReference type="InterPro" id="IPR031657">
    <property type="entry name" value="REPA_OB_2"/>
</dbReference>
<dbReference type="Proteomes" id="UP000824120">
    <property type="component" value="Chromosome 12"/>
</dbReference>
<dbReference type="OrthoDB" id="1304635at2759"/>
<proteinExistence type="predicted"/>
<sequence>MLHRLFVGVKRLKAVKFEIQSYCIHMAPRLNIDGITPDTLDWTCKVQIVDISRARLSLEKKTRFQNLILEDEEVLLLIVVVADRLWIIILFICMTQSSLTLQQQQIRAAVYGDDIDYYAEKLVIFDTYLISTARVKVSLPSYGRIIHKFYWVLDKEALIEHVEPDNELEIPLLPPVNLHTATFASIAAMTPAPNAEIDIIGVVLRCGPSKYVGRTQNRCRKLTIGDDQHNQFLLTLWDDFGEIEGTELEAQMESGKEFPIILGRNIGVSGYQRLSLQTRFNSTIRINLTYPQALQLISWAKTNKTVLSGNVSANFTRSSTTVIVNPIHRQVISIAEIKSLASVGVFCVEAEMSISDDLQKFCVLECSGCKQKKRTKDRKQFDCAKCQRKTTLVPQY</sequence>
<dbReference type="EMBL" id="JACXVP010000012">
    <property type="protein sequence ID" value="KAG5570080.1"/>
    <property type="molecule type" value="Genomic_DNA"/>
</dbReference>
<feature type="domain" description="Replication protein A OB" evidence="2">
    <location>
        <begin position="193"/>
        <end position="287"/>
    </location>
</feature>
<protein>
    <recommendedName>
        <fullName evidence="2">Replication protein A OB domain-containing protein</fullName>
    </recommendedName>
</protein>
<dbReference type="PANTHER" id="PTHR47910:SF2">
    <property type="entry name" value="RIBULOSE BISPHOSPHATE CARBOXYLASE LARGE CHAIN, CATALYTIC DOMAIN-CONTAINING PROTEIN"/>
    <property type="match status" value="1"/>
</dbReference>
<evidence type="ECO:0000313" key="3">
    <source>
        <dbReference type="EMBL" id="KAG5570080.1"/>
    </source>
</evidence>
<dbReference type="AlphaFoldDB" id="A0A9J5W475"/>
<dbReference type="InterPro" id="IPR012340">
    <property type="entry name" value="NA-bd_OB-fold"/>
</dbReference>
<dbReference type="Pfam" id="PF16900">
    <property type="entry name" value="REPA_OB_2"/>
    <property type="match status" value="1"/>
</dbReference>